<feature type="transmembrane region" description="Helical" evidence="8">
    <location>
        <begin position="253"/>
        <end position="273"/>
    </location>
</feature>
<organism evidence="9 10">
    <name type="scientific">Actinocatenispora sera</name>
    <dbReference type="NCBI Taxonomy" id="390989"/>
    <lineage>
        <taxon>Bacteria</taxon>
        <taxon>Bacillati</taxon>
        <taxon>Actinomycetota</taxon>
        <taxon>Actinomycetes</taxon>
        <taxon>Micromonosporales</taxon>
        <taxon>Micromonosporaceae</taxon>
        <taxon>Actinocatenispora</taxon>
    </lineage>
</organism>
<dbReference type="PANTHER" id="PTHR30354:SF22">
    <property type="entry name" value="HIGH-AFFINITY GLUCONATE TRANSPORTER"/>
    <property type="match status" value="1"/>
</dbReference>
<dbReference type="EMBL" id="AP023354">
    <property type="protein sequence ID" value="BCJ30508.1"/>
    <property type="molecule type" value="Genomic_DNA"/>
</dbReference>
<dbReference type="Proteomes" id="UP000680750">
    <property type="component" value="Chromosome"/>
</dbReference>
<accession>A0A810L8U5</accession>
<keyword evidence="4 8" id="KW-0812">Transmembrane</keyword>
<evidence type="ECO:0000256" key="7">
    <source>
        <dbReference type="ARBA" id="ARBA00049663"/>
    </source>
</evidence>
<dbReference type="OrthoDB" id="4325159at2"/>
<protein>
    <submittedName>
        <fullName evidence="9">Gluconate:H+ symporter, GntP family protein</fullName>
    </submittedName>
</protein>
<name>A0A810L8U5_9ACTN</name>
<comment type="subcellular location">
    <subcellularLocation>
        <location evidence="1">Cell membrane</location>
        <topology evidence="1">Multi-pass membrane protein</topology>
    </subcellularLocation>
</comment>
<evidence type="ECO:0000256" key="5">
    <source>
        <dbReference type="ARBA" id="ARBA00022989"/>
    </source>
</evidence>
<feature type="transmembrane region" description="Helical" evidence="8">
    <location>
        <begin position="411"/>
        <end position="434"/>
    </location>
</feature>
<evidence type="ECO:0000313" key="9">
    <source>
        <dbReference type="EMBL" id="BCJ30508.1"/>
    </source>
</evidence>
<evidence type="ECO:0000256" key="4">
    <source>
        <dbReference type="ARBA" id="ARBA00022692"/>
    </source>
</evidence>
<dbReference type="KEGG" id="aser:Asera_46160"/>
<evidence type="ECO:0000256" key="6">
    <source>
        <dbReference type="ARBA" id="ARBA00023136"/>
    </source>
</evidence>
<sequence length="471" mass="49322">MWTTQDTLLMVSALAAIVLVIVLITTKIKMHAFLALMIGSLFMGLLAGVVTDKLSPEKVALSFEVGVGSVLGNVGVVIALGTMLGKLLSESGGAQQIADTLLRHAKPRSVPWIMALVAGIIGIPMFFEIGLVLLLPLILTMAREVQHHFEGTDQEGAVRRSNVYIMVGIPALAGLSVLHGLVPPHPGPLVAISAIHADLGQTLLIGLIIAIPTVIIAGPLYAHVAARFAHPHPTQKLLDQVAQTRRVDNPPSFGTTLFTILLPVALMLLRTLAEITLPKNSGLLKWAEFVGEPIVALLISLIVAMFTFGVSRGFGGKKITEFLGDALLPAAGILMIIGAGGGFKQVLIDSGIADAIKKAAESSHLSPLLLAWGVAVLIRLATGSATVATVTAAGIMAPLVASPDITVNKPLVALAIGAGSLFFSHVNDAGFWLVKEFFGMSVGDTFKSWSVMETIISVVGLGFIMLASLIL</sequence>
<comment type="similarity">
    <text evidence="7">Belongs to the GntP permease family.</text>
</comment>
<feature type="transmembrane region" description="Helical" evidence="8">
    <location>
        <begin position="326"/>
        <end position="348"/>
    </location>
</feature>
<keyword evidence="5 8" id="KW-1133">Transmembrane helix</keyword>
<feature type="transmembrane region" description="Helical" evidence="8">
    <location>
        <begin position="7"/>
        <end position="26"/>
    </location>
</feature>
<evidence type="ECO:0000313" key="10">
    <source>
        <dbReference type="Proteomes" id="UP000680750"/>
    </source>
</evidence>
<keyword evidence="3" id="KW-1003">Cell membrane</keyword>
<feature type="transmembrane region" description="Helical" evidence="8">
    <location>
        <begin position="63"/>
        <end position="84"/>
    </location>
</feature>
<evidence type="ECO:0000256" key="1">
    <source>
        <dbReference type="ARBA" id="ARBA00004651"/>
    </source>
</evidence>
<feature type="transmembrane region" description="Helical" evidence="8">
    <location>
        <begin position="368"/>
        <end position="399"/>
    </location>
</feature>
<dbReference type="GO" id="GO:0015128">
    <property type="term" value="F:gluconate transmembrane transporter activity"/>
    <property type="evidence" value="ECO:0007669"/>
    <property type="project" value="InterPro"/>
</dbReference>
<gene>
    <name evidence="9" type="ORF">Asera_46160</name>
</gene>
<dbReference type="AlphaFoldDB" id="A0A810L8U5"/>
<feature type="transmembrane region" description="Helical" evidence="8">
    <location>
        <begin position="32"/>
        <end position="51"/>
    </location>
</feature>
<dbReference type="GO" id="GO:0005886">
    <property type="term" value="C:plasma membrane"/>
    <property type="evidence" value="ECO:0007669"/>
    <property type="project" value="UniProtKB-SubCell"/>
</dbReference>
<feature type="transmembrane region" description="Helical" evidence="8">
    <location>
        <begin position="202"/>
        <end position="222"/>
    </location>
</feature>
<dbReference type="PANTHER" id="PTHR30354">
    <property type="entry name" value="GNT FAMILY GLUCONATE TRANSPORTER"/>
    <property type="match status" value="1"/>
</dbReference>
<feature type="transmembrane region" description="Helical" evidence="8">
    <location>
        <begin position="163"/>
        <end position="182"/>
    </location>
</feature>
<evidence type="ECO:0000256" key="2">
    <source>
        <dbReference type="ARBA" id="ARBA00022448"/>
    </source>
</evidence>
<dbReference type="InterPro" id="IPR003474">
    <property type="entry name" value="Glcn_transporter"/>
</dbReference>
<dbReference type="RefSeq" id="WP_030446067.1">
    <property type="nucleotide sequence ID" value="NZ_AP023354.1"/>
</dbReference>
<reference evidence="9" key="1">
    <citation type="submission" date="2020-08" db="EMBL/GenBank/DDBJ databases">
        <title>Whole genome shotgun sequence of Actinocatenispora sera NBRC 101916.</title>
        <authorList>
            <person name="Komaki H."/>
            <person name="Tamura T."/>
        </authorList>
    </citation>
    <scope>NUCLEOTIDE SEQUENCE</scope>
    <source>
        <strain evidence="9">NBRC 101916</strain>
    </source>
</reference>
<keyword evidence="6 8" id="KW-0472">Membrane</keyword>
<evidence type="ECO:0000256" key="3">
    <source>
        <dbReference type="ARBA" id="ARBA00022475"/>
    </source>
</evidence>
<feature type="transmembrane region" description="Helical" evidence="8">
    <location>
        <begin position="454"/>
        <end position="470"/>
    </location>
</feature>
<feature type="transmembrane region" description="Helical" evidence="8">
    <location>
        <begin position="293"/>
        <end position="314"/>
    </location>
</feature>
<dbReference type="NCBIfam" id="TIGR00791">
    <property type="entry name" value="gntP"/>
    <property type="match status" value="1"/>
</dbReference>
<keyword evidence="2" id="KW-0813">Transport</keyword>
<dbReference type="Pfam" id="PF02447">
    <property type="entry name" value="GntP_permease"/>
    <property type="match status" value="1"/>
</dbReference>
<evidence type="ECO:0000256" key="8">
    <source>
        <dbReference type="SAM" id="Phobius"/>
    </source>
</evidence>
<feature type="transmembrane region" description="Helical" evidence="8">
    <location>
        <begin position="112"/>
        <end position="142"/>
    </location>
</feature>
<proteinExistence type="inferred from homology"/>
<dbReference type="PIRSF" id="PIRSF002746">
    <property type="entry name" value="Gluconate_transporter"/>
    <property type="match status" value="1"/>
</dbReference>
<keyword evidence="10" id="KW-1185">Reference proteome</keyword>